<sequence length="165" mass="19503">MLKLATQTVKLILIPVLQTVAMNLKPVQDFGLVRLLRQARIASQARTKSKCASSSWKKRIRTPNQLYKIGDNKGVMKRVKIVGPRRLKFKPPGSRHLNRNCSKAILRRMRRTRYISDVNMPKMRKLLPLMRRQKSTSEDRELCEQKNGWNRNQQYILFQRQYLNQ</sequence>
<keyword evidence="3" id="KW-0687">Ribonucleoprotein</keyword>
<dbReference type="STRING" id="5888.A0C2J1"/>
<protein>
    <recommendedName>
        <fullName evidence="7">50S ribosomal protein L35</fullName>
    </recommendedName>
</protein>
<evidence type="ECO:0000256" key="3">
    <source>
        <dbReference type="ARBA" id="ARBA00023274"/>
    </source>
</evidence>
<dbReference type="InterPro" id="IPR021137">
    <property type="entry name" value="Ribosomal_bL35-like"/>
</dbReference>
<accession>A0C2J1</accession>
<dbReference type="Gene3D" id="4.10.410.60">
    <property type="match status" value="1"/>
</dbReference>
<feature type="chain" id="PRO_5002622829" description="50S ribosomal protein L35" evidence="4">
    <location>
        <begin position="22"/>
        <end position="165"/>
    </location>
</feature>
<dbReference type="GO" id="GO:0003735">
    <property type="term" value="F:structural constituent of ribosome"/>
    <property type="evidence" value="ECO:0007669"/>
    <property type="project" value="InterPro"/>
</dbReference>
<dbReference type="GeneID" id="5018190"/>
<keyword evidence="4" id="KW-0732">Signal</keyword>
<dbReference type="AlphaFoldDB" id="A0C2J1"/>
<comment type="similarity">
    <text evidence="1">Belongs to the bacterial ribosomal protein bL35 family.</text>
</comment>
<evidence type="ECO:0000256" key="2">
    <source>
        <dbReference type="ARBA" id="ARBA00022980"/>
    </source>
</evidence>
<dbReference type="InterPro" id="IPR037229">
    <property type="entry name" value="Ribosomal_bL35_sf"/>
</dbReference>
<evidence type="ECO:0000313" key="6">
    <source>
        <dbReference type="Proteomes" id="UP000000600"/>
    </source>
</evidence>
<dbReference type="EMBL" id="CT868035">
    <property type="protein sequence ID" value="CAK65008.1"/>
    <property type="molecule type" value="Genomic_DNA"/>
</dbReference>
<dbReference type="GO" id="GO:0005840">
    <property type="term" value="C:ribosome"/>
    <property type="evidence" value="ECO:0007669"/>
    <property type="project" value="UniProtKB-KW"/>
</dbReference>
<evidence type="ECO:0000256" key="4">
    <source>
        <dbReference type="SAM" id="SignalP"/>
    </source>
</evidence>
<keyword evidence="2" id="KW-0689">Ribosomal protein</keyword>
<feature type="signal peptide" evidence="4">
    <location>
        <begin position="1"/>
        <end position="21"/>
    </location>
</feature>
<dbReference type="HOGENOM" id="CLU_1800193_0_0_1"/>
<proteinExistence type="inferred from homology"/>
<gene>
    <name evidence="5" type="ORF">GSPATT00034486001</name>
</gene>
<organism evidence="5 6">
    <name type="scientific">Paramecium tetraurelia</name>
    <dbReference type="NCBI Taxonomy" id="5888"/>
    <lineage>
        <taxon>Eukaryota</taxon>
        <taxon>Sar</taxon>
        <taxon>Alveolata</taxon>
        <taxon>Ciliophora</taxon>
        <taxon>Intramacronucleata</taxon>
        <taxon>Oligohymenophorea</taxon>
        <taxon>Peniculida</taxon>
        <taxon>Parameciidae</taxon>
        <taxon>Paramecium</taxon>
    </lineage>
</organism>
<dbReference type="GO" id="GO:0006412">
    <property type="term" value="P:translation"/>
    <property type="evidence" value="ECO:0007669"/>
    <property type="project" value="InterPro"/>
</dbReference>
<keyword evidence="6" id="KW-1185">Reference proteome</keyword>
<name>A0C2J1_PARTE</name>
<dbReference type="KEGG" id="ptm:GSPATT00034486001"/>
<dbReference type="Pfam" id="PF01632">
    <property type="entry name" value="Ribosomal_L35p"/>
    <property type="match status" value="1"/>
</dbReference>
<evidence type="ECO:0000313" key="5">
    <source>
        <dbReference type="EMBL" id="CAK65008.1"/>
    </source>
</evidence>
<evidence type="ECO:0000256" key="1">
    <source>
        <dbReference type="ARBA" id="ARBA00006598"/>
    </source>
</evidence>
<dbReference type="InParanoid" id="A0C2J1"/>
<dbReference type="Proteomes" id="UP000000600">
    <property type="component" value="Unassembled WGS sequence"/>
</dbReference>
<dbReference type="SUPFAM" id="SSF143034">
    <property type="entry name" value="L35p-like"/>
    <property type="match status" value="1"/>
</dbReference>
<evidence type="ECO:0008006" key="7">
    <source>
        <dbReference type="Google" id="ProtNLM"/>
    </source>
</evidence>
<dbReference type="RefSeq" id="XP_001432405.1">
    <property type="nucleotide sequence ID" value="XM_001432368.1"/>
</dbReference>
<dbReference type="GO" id="GO:1990904">
    <property type="term" value="C:ribonucleoprotein complex"/>
    <property type="evidence" value="ECO:0007669"/>
    <property type="project" value="UniProtKB-KW"/>
</dbReference>
<reference evidence="5 6" key="1">
    <citation type="journal article" date="2006" name="Nature">
        <title>Global trends of whole-genome duplications revealed by the ciliate Paramecium tetraurelia.</title>
        <authorList>
            <consortium name="Genoscope"/>
            <person name="Aury J.-M."/>
            <person name="Jaillon O."/>
            <person name="Duret L."/>
            <person name="Noel B."/>
            <person name="Jubin C."/>
            <person name="Porcel B.M."/>
            <person name="Segurens B."/>
            <person name="Daubin V."/>
            <person name="Anthouard V."/>
            <person name="Aiach N."/>
            <person name="Arnaiz O."/>
            <person name="Billaut A."/>
            <person name="Beisson J."/>
            <person name="Blanc I."/>
            <person name="Bouhouche K."/>
            <person name="Camara F."/>
            <person name="Duharcourt S."/>
            <person name="Guigo R."/>
            <person name="Gogendeau D."/>
            <person name="Katinka M."/>
            <person name="Keller A.-M."/>
            <person name="Kissmehl R."/>
            <person name="Klotz C."/>
            <person name="Koll F."/>
            <person name="Le Moue A."/>
            <person name="Lepere C."/>
            <person name="Malinsky S."/>
            <person name="Nowacki M."/>
            <person name="Nowak J.K."/>
            <person name="Plattner H."/>
            <person name="Poulain J."/>
            <person name="Ruiz F."/>
            <person name="Serrano V."/>
            <person name="Zagulski M."/>
            <person name="Dessen P."/>
            <person name="Betermier M."/>
            <person name="Weissenbach J."/>
            <person name="Scarpelli C."/>
            <person name="Schachter V."/>
            <person name="Sperling L."/>
            <person name="Meyer E."/>
            <person name="Cohen J."/>
            <person name="Wincker P."/>
        </authorList>
    </citation>
    <scope>NUCLEOTIDE SEQUENCE [LARGE SCALE GENOMIC DNA]</scope>
    <source>
        <strain evidence="5 6">Stock d4-2</strain>
    </source>
</reference>
<dbReference type="eggNOG" id="ENOG502T1ES">
    <property type="taxonomic scope" value="Eukaryota"/>
</dbReference>